<feature type="transmembrane region" description="Helical" evidence="6">
    <location>
        <begin position="204"/>
        <end position="224"/>
    </location>
</feature>
<protein>
    <submittedName>
        <fullName evidence="7">Uracil permease</fullName>
    </submittedName>
</protein>
<evidence type="ECO:0000313" key="7">
    <source>
        <dbReference type="EMBL" id="GAB1316572.1"/>
    </source>
</evidence>
<evidence type="ECO:0000313" key="8">
    <source>
        <dbReference type="Proteomes" id="UP001628179"/>
    </source>
</evidence>
<evidence type="ECO:0000256" key="6">
    <source>
        <dbReference type="SAM" id="Phobius"/>
    </source>
</evidence>
<dbReference type="GeneID" id="98177525"/>
<feature type="transmembrane region" description="Helical" evidence="6">
    <location>
        <begin position="405"/>
        <end position="424"/>
    </location>
</feature>
<organism evidence="7 8">
    <name type="scientific">Madurella fahalii</name>
    <dbReference type="NCBI Taxonomy" id="1157608"/>
    <lineage>
        <taxon>Eukaryota</taxon>
        <taxon>Fungi</taxon>
        <taxon>Dikarya</taxon>
        <taxon>Ascomycota</taxon>
        <taxon>Pezizomycotina</taxon>
        <taxon>Sordariomycetes</taxon>
        <taxon>Sordariomycetidae</taxon>
        <taxon>Sordariales</taxon>
        <taxon>Sordariales incertae sedis</taxon>
        <taxon>Madurella</taxon>
    </lineage>
</organism>
<dbReference type="PANTHER" id="PTHR30618">
    <property type="entry name" value="NCS1 FAMILY PURINE/PYRIMIDINE TRANSPORTER"/>
    <property type="match status" value="1"/>
</dbReference>
<keyword evidence="3 6" id="KW-0812">Transmembrane</keyword>
<feature type="transmembrane region" description="Helical" evidence="6">
    <location>
        <begin position="334"/>
        <end position="354"/>
    </location>
</feature>
<feature type="transmembrane region" description="Helical" evidence="6">
    <location>
        <begin position="244"/>
        <end position="264"/>
    </location>
</feature>
<reference evidence="7 8" key="1">
    <citation type="submission" date="2024-09" db="EMBL/GenBank/DDBJ databases">
        <title>Itraconazole resistance in Madurella fahalii resulting from another homologue of gene encoding cytochrome P450 14-alpha sterol demethylase (CYP51).</title>
        <authorList>
            <person name="Yoshioka I."/>
            <person name="Fahal A.H."/>
            <person name="Kaneko S."/>
            <person name="Yaguchi T."/>
        </authorList>
    </citation>
    <scope>NUCLEOTIDE SEQUENCE [LARGE SCALE GENOMIC DNA]</scope>
    <source>
        <strain evidence="7 8">IFM 68171</strain>
    </source>
</reference>
<feature type="transmembrane region" description="Helical" evidence="6">
    <location>
        <begin position="134"/>
        <end position="159"/>
    </location>
</feature>
<feature type="transmembrane region" description="Helical" evidence="6">
    <location>
        <begin position="375"/>
        <end position="393"/>
    </location>
</feature>
<evidence type="ECO:0000256" key="2">
    <source>
        <dbReference type="ARBA" id="ARBA00008974"/>
    </source>
</evidence>
<proteinExistence type="inferred from homology"/>
<dbReference type="CDD" id="cd11482">
    <property type="entry name" value="SLC-NCS1sbd_NRT1-like"/>
    <property type="match status" value="1"/>
</dbReference>
<feature type="transmembrane region" description="Helical" evidence="6">
    <location>
        <begin position="482"/>
        <end position="502"/>
    </location>
</feature>
<feature type="transmembrane region" description="Helical" evidence="6">
    <location>
        <begin position="80"/>
        <end position="101"/>
    </location>
</feature>
<evidence type="ECO:0000256" key="1">
    <source>
        <dbReference type="ARBA" id="ARBA00004141"/>
    </source>
</evidence>
<dbReference type="Gene3D" id="1.10.4160.10">
    <property type="entry name" value="Hydantoin permease"/>
    <property type="match status" value="1"/>
</dbReference>
<name>A0ABQ0GFR4_9PEZI</name>
<evidence type="ECO:0000256" key="3">
    <source>
        <dbReference type="ARBA" id="ARBA00022692"/>
    </source>
</evidence>
<gene>
    <name evidence="7" type="primary">fur4</name>
    <name evidence="7" type="ORF">MFIFM68171_06782</name>
</gene>
<evidence type="ECO:0000256" key="4">
    <source>
        <dbReference type="ARBA" id="ARBA00022989"/>
    </source>
</evidence>
<dbReference type="InterPro" id="IPR045225">
    <property type="entry name" value="Uracil/uridine/allantoin_perm"/>
</dbReference>
<feature type="transmembrane region" description="Helical" evidence="6">
    <location>
        <begin position="179"/>
        <end position="197"/>
    </location>
</feature>
<dbReference type="InterPro" id="IPR012681">
    <property type="entry name" value="NCS1"/>
</dbReference>
<dbReference type="InterPro" id="IPR001248">
    <property type="entry name" value="Pur-cyt_permease"/>
</dbReference>
<sequence length="554" mass="61140">MAEKPSALRRLADKLAVEAEPGLTNAQLMLTNHDLKPVEPVRRQWGPWNFVGFWIADSFNINTWMISGSMIVGGLSWWQSWLCVWLGYAIAGCFVCLTGRIGATYHIGFPVVGRASFGIWGSLWPVFNRAAMACVWYGVQAYIGGHCVYIMIRAIWTSWHRDIIPDTFPEGSGTTTADYASFFIFWLCSLPAIWFPVHKVRHLFTVKAYFVPVAGVAFLIWAVVRAGGVGPIVRQPATKEGSELAWEFVKGVMSSIANFATLIVNDPDFARFAVKPRDAFWSQLLTIPIGFAVTSFIGIIVSSSSSVIYGGEPIWDPLDLLERFIDDGGSGQRFGVFVIATAFSLAQLGTNIAANSVSAGTDMTALLPRWLNIRRGGYICAAVGLAMCPYTLLTSSNQFTTYLSAYSVFLSSIAGVMISDYYFVRRGYLEVKELYDARRTGPYYFTYGIHWRAYAAYIGGILINVVGFAGAVGTQVPIGATYIYNLNFFCGFIVSAGLYWTLCKISPIPATSDKWMEVGDEIDDLRVAYDDQSGSQEFDDDVVMGRAKDDGKVV</sequence>
<dbReference type="PANTHER" id="PTHR30618:SF2">
    <property type="entry name" value="ALLANTOIN PERMEASE-RELATED"/>
    <property type="match status" value="1"/>
</dbReference>
<dbReference type="Proteomes" id="UP001628179">
    <property type="component" value="Unassembled WGS sequence"/>
</dbReference>
<evidence type="ECO:0000256" key="5">
    <source>
        <dbReference type="ARBA" id="ARBA00023136"/>
    </source>
</evidence>
<comment type="caution">
    <text evidence="7">The sequence shown here is derived from an EMBL/GenBank/DDBJ whole genome shotgun (WGS) entry which is preliminary data.</text>
</comment>
<comment type="subcellular location">
    <subcellularLocation>
        <location evidence="1">Membrane</location>
        <topology evidence="1">Multi-pass membrane protein</topology>
    </subcellularLocation>
</comment>
<feature type="transmembrane region" description="Helical" evidence="6">
    <location>
        <begin position="454"/>
        <end position="476"/>
    </location>
</feature>
<feature type="transmembrane region" description="Helical" evidence="6">
    <location>
        <begin position="284"/>
        <end position="309"/>
    </location>
</feature>
<accession>A0ABQ0GFR4</accession>
<keyword evidence="4 6" id="KW-1133">Transmembrane helix</keyword>
<keyword evidence="8" id="KW-1185">Reference proteome</keyword>
<dbReference type="Pfam" id="PF02133">
    <property type="entry name" value="Transp_cyt_pur"/>
    <property type="match status" value="1"/>
</dbReference>
<comment type="similarity">
    <text evidence="2">Belongs to the purine-cytosine permease (2.A.39) family.</text>
</comment>
<dbReference type="EMBL" id="BAAFSV010000003">
    <property type="protein sequence ID" value="GAB1316572.1"/>
    <property type="molecule type" value="Genomic_DNA"/>
</dbReference>
<keyword evidence="5 6" id="KW-0472">Membrane</keyword>
<dbReference type="NCBIfam" id="TIGR00800">
    <property type="entry name" value="ncs1"/>
    <property type="match status" value="1"/>
</dbReference>
<dbReference type="RefSeq" id="XP_070918303.1">
    <property type="nucleotide sequence ID" value="XM_071062202.1"/>
</dbReference>